<dbReference type="PROSITE" id="PS51257">
    <property type="entry name" value="PROKAR_LIPOPROTEIN"/>
    <property type="match status" value="1"/>
</dbReference>
<keyword evidence="1" id="KW-0732">Signal</keyword>
<organism evidence="2 3">
    <name type="scientific">Sphingobium indicum</name>
    <dbReference type="NCBI Taxonomy" id="332055"/>
    <lineage>
        <taxon>Bacteria</taxon>
        <taxon>Pseudomonadati</taxon>
        <taxon>Pseudomonadota</taxon>
        <taxon>Alphaproteobacteria</taxon>
        <taxon>Sphingomonadales</taxon>
        <taxon>Sphingomonadaceae</taxon>
        <taxon>Sphingobium</taxon>
    </lineage>
</organism>
<comment type="caution">
    <text evidence="2">The sequence shown here is derived from an EMBL/GenBank/DDBJ whole genome shotgun (WGS) entry which is preliminary data.</text>
</comment>
<dbReference type="RefSeq" id="WP_062121710.1">
    <property type="nucleotide sequence ID" value="NZ_JACBZE010000015.1"/>
</dbReference>
<dbReference type="GeneID" id="303003512"/>
<reference evidence="2 3" key="1">
    <citation type="submission" date="2019-02" db="EMBL/GenBank/DDBJ databases">
        <authorList>
            <person name="Feng G."/>
        </authorList>
    </citation>
    <scope>NUCLEOTIDE SEQUENCE [LARGE SCALE GENOMIC DNA]</scope>
    <source>
        <strain evidence="2 3">DSM 26779</strain>
    </source>
</reference>
<dbReference type="Proteomes" id="UP000292734">
    <property type="component" value="Unassembled WGS sequence"/>
</dbReference>
<dbReference type="AlphaFoldDB" id="A0A4Q4IVS3"/>
<evidence type="ECO:0008006" key="4">
    <source>
        <dbReference type="Google" id="ProtNLM"/>
    </source>
</evidence>
<sequence>MNRHLTAASLSIVSLLSACSASAERRLEGRVFDIPRANDISDNDKPFFLPALDPSDGFSFYLNPSASLPERNLVGVASKKRMCARAAGTEALVNSTVCASRPLSWRGRTLRKVSDGVFWTYQLPAEAGQKRPPSLASCSAMGGGSRPGLCTANLPYDNLVLTIHFRDNQVGSLQALYDQSVASLRKWER</sequence>
<accession>A0A4Q4IVS3</accession>
<feature type="chain" id="PRO_5020981803" description="Pilus assembly protein CpaD" evidence="1">
    <location>
        <begin position="24"/>
        <end position="189"/>
    </location>
</feature>
<evidence type="ECO:0000256" key="1">
    <source>
        <dbReference type="SAM" id="SignalP"/>
    </source>
</evidence>
<evidence type="ECO:0000313" key="3">
    <source>
        <dbReference type="Proteomes" id="UP000292734"/>
    </source>
</evidence>
<evidence type="ECO:0000313" key="2">
    <source>
        <dbReference type="EMBL" id="RYL97390.1"/>
    </source>
</evidence>
<protein>
    <recommendedName>
        <fullName evidence="4">Pilus assembly protein CpaD</fullName>
    </recommendedName>
</protein>
<feature type="signal peptide" evidence="1">
    <location>
        <begin position="1"/>
        <end position="23"/>
    </location>
</feature>
<dbReference type="EMBL" id="SEOM01000013">
    <property type="protein sequence ID" value="RYL97390.1"/>
    <property type="molecule type" value="Genomic_DNA"/>
</dbReference>
<proteinExistence type="predicted"/>
<name>A0A4Q4IVS3_9SPHN</name>
<gene>
    <name evidence="2" type="ORF">EWH08_18890</name>
</gene>